<dbReference type="RefSeq" id="WP_071308066.1">
    <property type="nucleotide sequence ID" value="NZ_MLQR01000001.1"/>
</dbReference>
<protein>
    <recommendedName>
        <fullName evidence="3">Bacteriophage abortive infection AbiH</fullName>
    </recommendedName>
</protein>
<dbReference type="Pfam" id="PF14253">
    <property type="entry name" value="AbiH"/>
    <property type="match status" value="1"/>
</dbReference>
<organism evidence="1 2">
    <name type="scientific">Anaerobacillus alkalilacustris</name>
    <dbReference type="NCBI Taxonomy" id="393763"/>
    <lineage>
        <taxon>Bacteria</taxon>
        <taxon>Bacillati</taxon>
        <taxon>Bacillota</taxon>
        <taxon>Bacilli</taxon>
        <taxon>Bacillales</taxon>
        <taxon>Bacillaceae</taxon>
        <taxon>Anaerobacillus</taxon>
    </lineage>
</organism>
<sequence>MNLFIIGNGFDRAHDLPTNYIDFRKYLERVDWHYLTNLEAPYNCVPESTQDYVEKYLWREFENNLSEINDTEIIDGALSIDMGLESGDVGIEDTLNAYWEERYGYIQQLNDFIKSWIEEINVHVKKKTSKIKRNNDLYISFNYTLLLEEVYKIDKSQILHIHGSVDEDDMTPIIGHGNLRRIEEAKALAVEAENNFLEKETSIFKALVNYYESTLKDVTSYLFIHSNFFEKLKSVDSVNIVGHSFGDVDLPYFKRVMDSIPKNAIWNIYFYDDNDASVFKDKILSIGVRSEQVKMLQSKEFFDKD</sequence>
<evidence type="ECO:0000313" key="1">
    <source>
        <dbReference type="EMBL" id="OIJ17341.1"/>
    </source>
</evidence>
<dbReference type="InterPro" id="IPR025935">
    <property type="entry name" value="AbiH"/>
</dbReference>
<evidence type="ECO:0008006" key="3">
    <source>
        <dbReference type="Google" id="ProtNLM"/>
    </source>
</evidence>
<reference evidence="1 2" key="1">
    <citation type="submission" date="2016-10" db="EMBL/GenBank/DDBJ databases">
        <title>Draft genome sequences of four alkaliphilic bacteria belonging to the Anaerobacillus genus.</title>
        <authorList>
            <person name="Bassil N.M."/>
            <person name="Lloyd J.R."/>
        </authorList>
    </citation>
    <scope>NUCLEOTIDE SEQUENCE [LARGE SCALE GENOMIC DNA]</scope>
    <source>
        <strain evidence="1 2">DSM 18345</strain>
    </source>
</reference>
<keyword evidence="2" id="KW-1185">Reference proteome</keyword>
<dbReference type="OrthoDB" id="9810135at2"/>
<gene>
    <name evidence="1" type="ORF">BKP37_02215</name>
</gene>
<comment type="caution">
    <text evidence="1">The sequence shown here is derived from an EMBL/GenBank/DDBJ whole genome shotgun (WGS) entry which is preliminary data.</text>
</comment>
<dbReference type="AlphaFoldDB" id="A0A1S2LXX8"/>
<dbReference type="EMBL" id="MLQR01000001">
    <property type="protein sequence ID" value="OIJ17341.1"/>
    <property type="molecule type" value="Genomic_DNA"/>
</dbReference>
<name>A0A1S2LXX8_9BACI</name>
<evidence type="ECO:0000313" key="2">
    <source>
        <dbReference type="Proteomes" id="UP000179524"/>
    </source>
</evidence>
<proteinExistence type="predicted"/>
<accession>A0A1S2LXX8</accession>
<dbReference type="Proteomes" id="UP000179524">
    <property type="component" value="Unassembled WGS sequence"/>
</dbReference>